<protein>
    <submittedName>
        <fullName evidence="3">Uncharacterized protein</fullName>
    </submittedName>
</protein>
<evidence type="ECO:0000256" key="2">
    <source>
        <dbReference type="SAM" id="SignalP"/>
    </source>
</evidence>
<sequence length="216" mass="24370">MFRKIGTFVFCQFSVAAFCIAFGPAKFAAAEPNGNLLTTNPAWTGVVQLQPPAPPPPSQSSQQRHISVEEDNSNELEQSQQQKHRKKQRRTQQRPSSVGDVRAAVCPFGWLNFRDEQCFYGLSQVRLPFFFGVQAPASVLCTALMSFVLSLPIFDLRHFWIGIFFGSSYFEDGTKVDQRLFEQISPMVPWAPPQTLKGFVCRAVPQFHYGNDKDSK</sequence>
<keyword evidence="2" id="KW-0732">Signal</keyword>
<dbReference type="EMBL" id="JBICBT010000846">
    <property type="protein sequence ID" value="KAL3097243.1"/>
    <property type="molecule type" value="Genomic_DNA"/>
</dbReference>
<feature type="chain" id="PRO_5044813480" evidence="2">
    <location>
        <begin position="31"/>
        <end position="216"/>
    </location>
</feature>
<keyword evidence="4" id="KW-1185">Reference proteome</keyword>
<comment type="caution">
    <text evidence="3">The sequence shown here is derived from an EMBL/GenBank/DDBJ whole genome shotgun (WGS) entry which is preliminary data.</text>
</comment>
<reference evidence="3 4" key="1">
    <citation type="submission" date="2024-10" db="EMBL/GenBank/DDBJ databases">
        <authorList>
            <person name="Kim D."/>
        </authorList>
    </citation>
    <scope>NUCLEOTIDE SEQUENCE [LARGE SCALE GENOMIC DNA]</scope>
    <source>
        <strain evidence="3">BH-2024</strain>
    </source>
</reference>
<feature type="region of interest" description="Disordered" evidence="1">
    <location>
        <begin position="50"/>
        <end position="96"/>
    </location>
</feature>
<proteinExistence type="predicted"/>
<evidence type="ECO:0000256" key="1">
    <source>
        <dbReference type="SAM" id="MobiDB-lite"/>
    </source>
</evidence>
<organism evidence="3 4">
    <name type="scientific">Heterodera trifolii</name>
    <dbReference type="NCBI Taxonomy" id="157864"/>
    <lineage>
        <taxon>Eukaryota</taxon>
        <taxon>Metazoa</taxon>
        <taxon>Ecdysozoa</taxon>
        <taxon>Nematoda</taxon>
        <taxon>Chromadorea</taxon>
        <taxon>Rhabditida</taxon>
        <taxon>Tylenchina</taxon>
        <taxon>Tylenchomorpha</taxon>
        <taxon>Tylenchoidea</taxon>
        <taxon>Heteroderidae</taxon>
        <taxon>Heteroderinae</taxon>
        <taxon>Heterodera</taxon>
    </lineage>
</organism>
<name>A0ABD2K351_9BILA</name>
<evidence type="ECO:0000313" key="3">
    <source>
        <dbReference type="EMBL" id="KAL3097243.1"/>
    </source>
</evidence>
<feature type="compositionally biased region" description="Basic residues" evidence="1">
    <location>
        <begin position="82"/>
        <end position="92"/>
    </location>
</feature>
<gene>
    <name evidence="3" type="ORF">niasHT_030238</name>
</gene>
<dbReference type="AlphaFoldDB" id="A0ABD2K351"/>
<dbReference type="Proteomes" id="UP001620626">
    <property type="component" value="Unassembled WGS sequence"/>
</dbReference>
<feature type="signal peptide" evidence="2">
    <location>
        <begin position="1"/>
        <end position="30"/>
    </location>
</feature>
<accession>A0ABD2K351</accession>
<evidence type="ECO:0000313" key="4">
    <source>
        <dbReference type="Proteomes" id="UP001620626"/>
    </source>
</evidence>